<evidence type="ECO:0000313" key="3">
    <source>
        <dbReference type="EMBL" id="MFC5912406.1"/>
    </source>
</evidence>
<gene>
    <name evidence="3" type="ORF">ACFP1B_02975</name>
</gene>
<dbReference type="EMBL" id="JBHSPU010000002">
    <property type="protein sequence ID" value="MFC5912406.1"/>
    <property type="molecule type" value="Genomic_DNA"/>
</dbReference>
<proteinExistence type="predicted"/>
<evidence type="ECO:0000259" key="2">
    <source>
        <dbReference type="SMART" id="SM00347"/>
    </source>
</evidence>
<evidence type="ECO:0000313" key="4">
    <source>
        <dbReference type="Proteomes" id="UP001596200"/>
    </source>
</evidence>
<dbReference type="Gene3D" id="1.10.10.10">
    <property type="entry name" value="Winged helix-like DNA-binding domain superfamily/Winged helix DNA-binding domain"/>
    <property type="match status" value="1"/>
</dbReference>
<dbReference type="RefSeq" id="WP_344517267.1">
    <property type="nucleotide sequence ID" value="NZ_BAAATU010000062.1"/>
</dbReference>
<dbReference type="PANTHER" id="PTHR33164">
    <property type="entry name" value="TRANSCRIPTIONAL REGULATOR, MARR FAMILY"/>
    <property type="match status" value="1"/>
</dbReference>
<accession>A0ABW1GCC9</accession>
<dbReference type="InterPro" id="IPR039422">
    <property type="entry name" value="MarR/SlyA-like"/>
</dbReference>
<dbReference type="Proteomes" id="UP001596200">
    <property type="component" value="Unassembled WGS sequence"/>
</dbReference>
<dbReference type="InterPro" id="IPR036388">
    <property type="entry name" value="WH-like_DNA-bd_sf"/>
</dbReference>
<sequence length="173" mass="18332">MDVKPNVGTPTGHPAEAPAAAPAGAASGAPADDGAIREQLRNLTLRQQRFERHLGRRLRVDAAGLAVMDHLVNVGPTTPTDLARRLDASTAATTLVIDRLVAAGHARREPHPTDRRKVIVAPAEHWEAMAYEHVAPVIQGVTEAAADLSPQDRAVVAAFLRRVVGVYDGATGR</sequence>
<dbReference type="SMART" id="SM00347">
    <property type="entry name" value="HTH_MARR"/>
    <property type="match status" value="1"/>
</dbReference>
<feature type="compositionally biased region" description="Low complexity" evidence="1">
    <location>
        <begin position="8"/>
        <end position="31"/>
    </location>
</feature>
<dbReference type="InterPro" id="IPR000835">
    <property type="entry name" value="HTH_MarR-typ"/>
</dbReference>
<feature type="region of interest" description="Disordered" evidence="1">
    <location>
        <begin position="1"/>
        <end position="31"/>
    </location>
</feature>
<protein>
    <submittedName>
        <fullName evidence="3">MarR family winged helix-turn-helix transcriptional regulator</fullName>
    </submittedName>
</protein>
<organism evidence="3 4">
    <name type="scientific">Streptomyces pulveraceus</name>
    <dbReference type="NCBI Taxonomy" id="68258"/>
    <lineage>
        <taxon>Bacteria</taxon>
        <taxon>Bacillati</taxon>
        <taxon>Actinomycetota</taxon>
        <taxon>Actinomycetes</taxon>
        <taxon>Kitasatosporales</taxon>
        <taxon>Streptomycetaceae</taxon>
        <taxon>Streptomyces</taxon>
    </lineage>
</organism>
<dbReference type="InterPro" id="IPR036390">
    <property type="entry name" value="WH_DNA-bd_sf"/>
</dbReference>
<dbReference type="SUPFAM" id="SSF46785">
    <property type="entry name" value="Winged helix' DNA-binding domain"/>
    <property type="match status" value="1"/>
</dbReference>
<dbReference type="PANTHER" id="PTHR33164:SF43">
    <property type="entry name" value="HTH-TYPE TRANSCRIPTIONAL REPRESSOR YETL"/>
    <property type="match status" value="1"/>
</dbReference>
<dbReference type="Pfam" id="PF01047">
    <property type="entry name" value="MarR"/>
    <property type="match status" value="1"/>
</dbReference>
<evidence type="ECO:0000256" key="1">
    <source>
        <dbReference type="SAM" id="MobiDB-lite"/>
    </source>
</evidence>
<feature type="domain" description="HTH marR-type" evidence="2">
    <location>
        <begin position="53"/>
        <end position="153"/>
    </location>
</feature>
<keyword evidence="4" id="KW-1185">Reference proteome</keyword>
<reference evidence="4" key="1">
    <citation type="journal article" date="2019" name="Int. J. Syst. Evol. Microbiol.">
        <title>The Global Catalogue of Microorganisms (GCM) 10K type strain sequencing project: providing services to taxonomists for standard genome sequencing and annotation.</title>
        <authorList>
            <consortium name="The Broad Institute Genomics Platform"/>
            <consortium name="The Broad Institute Genome Sequencing Center for Infectious Disease"/>
            <person name="Wu L."/>
            <person name="Ma J."/>
        </authorList>
    </citation>
    <scope>NUCLEOTIDE SEQUENCE [LARGE SCALE GENOMIC DNA]</scope>
    <source>
        <strain evidence="4">JCM 4147</strain>
    </source>
</reference>
<name>A0ABW1GCC9_9ACTN</name>
<comment type="caution">
    <text evidence="3">The sequence shown here is derived from an EMBL/GenBank/DDBJ whole genome shotgun (WGS) entry which is preliminary data.</text>
</comment>